<dbReference type="PROSITE" id="PS51272">
    <property type="entry name" value="SLH"/>
    <property type="match status" value="3"/>
</dbReference>
<dbReference type="Pfam" id="PF05031">
    <property type="entry name" value="NEAT"/>
    <property type="match status" value="1"/>
</dbReference>
<sequence length="331" mass="36540">MKTTTIAKWSVAAFALTAFTPVLATDVQAQIEAQQVPVQVFKDGTTELSQMANYTEKTVSVSPATNGYTVTMTFNQGGFVNDFDVNGTDTLLVEHNTESNIKKYTFHVAEVPTTVTAVVDLTVNVPGVISYEKVYDVQIKVGDKAISFEPKEYPFTDIENASQKEAIIELYKADIFKGAEKFNPANSLKRQQFALMLQRAYTFTDPVTTSFTDIGTYAEETQIAIRSLNHAGVINGKTATTFAPNDEVTRKQAALMIYRLLKNQFGYVDQVSNPQGKFSDVTGEETQAVAELNHLGIMTGFEGKFNPGQKLTRNQMAKVLKQTIAYTDNVK</sequence>
<keyword evidence="2 3" id="KW-0732">Signal</keyword>
<dbReference type="Gene3D" id="2.60.40.1850">
    <property type="match status" value="1"/>
</dbReference>
<dbReference type="Proteomes" id="UP000093199">
    <property type="component" value="Unassembled WGS sequence"/>
</dbReference>
<feature type="domain" description="SLH" evidence="5">
    <location>
        <begin position="150"/>
        <end position="207"/>
    </location>
</feature>
<feature type="signal peptide" evidence="3">
    <location>
        <begin position="1"/>
        <end position="24"/>
    </location>
</feature>
<feature type="domain" description="SLH" evidence="5">
    <location>
        <begin position="208"/>
        <end position="271"/>
    </location>
</feature>
<comment type="subcellular location">
    <subcellularLocation>
        <location evidence="1">Cell envelope</location>
    </subcellularLocation>
</comment>
<keyword evidence="7" id="KW-1185">Reference proteome</keyword>
<dbReference type="InterPro" id="IPR006635">
    <property type="entry name" value="NEAT_dom"/>
</dbReference>
<dbReference type="Pfam" id="PF00395">
    <property type="entry name" value="SLH"/>
    <property type="match status" value="3"/>
</dbReference>
<dbReference type="SUPFAM" id="SSF158911">
    <property type="entry name" value="NEAT domain-like"/>
    <property type="match status" value="1"/>
</dbReference>
<dbReference type="STRING" id="33978.A6M13_09265"/>
<dbReference type="SMART" id="SM00725">
    <property type="entry name" value="NEAT"/>
    <property type="match status" value="1"/>
</dbReference>
<evidence type="ECO:0000313" key="7">
    <source>
        <dbReference type="Proteomes" id="UP000093199"/>
    </source>
</evidence>
<evidence type="ECO:0008006" key="8">
    <source>
        <dbReference type="Google" id="ProtNLM"/>
    </source>
</evidence>
<evidence type="ECO:0000259" key="5">
    <source>
        <dbReference type="PROSITE" id="PS51272"/>
    </source>
</evidence>
<comment type="caution">
    <text evidence="6">The sequence shown here is derived from an EMBL/GenBank/DDBJ whole genome shotgun (WGS) entry which is preliminary data.</text>
</comment>
<dbReference type="RefSeq" id="WP_066543032.1">
    <property type="nucleotide sequence ID" value="NZ_MASJ01000003.1"/>
</dbReference>
<gene>
    <name evidence="6" type="ORF">A6M13_09265</name>
</gene>
<dbReference type="AlphaFoldDB" id="A0A1C0YJY8"/>
<evidence type="ECO:0000256" key="2">
    <source>
        <dbReference type="ARBA" id="ARBA00022729"/>
    </source>
</evidence>
<dbReference type="InterPro" id="IPR037250">
    <property type="entry name" value="NEAT_dom_sf"/>
</dbReference>
<protein>
    <recommendedName>
        <fullName evidence="8">S-layer protein</fullName>
    </recommendedName>
</protein>
<reference evidence="6 7" key="1">
    <citation type="submission" date="2016-07" db="EMBL/GenBank/DDBJ databases">
        <title>Caryophanon tenue genome sequencing.</title>
        <authorList>
            <person name="Verma A."/>
            <person name="Pal Y."/>
            <person name="Krishnamurthi S."/>
        </authorList>
    </citation>
    <scope>NUCLEOTIDE SEQUENCE [LARGE SCALE GENOMIC DNA]</scope>
    <source>
        <strain evidence="6 7">DSM 14152</strain>
    </source>
</reference>
<dbReference type="GO" id="GO:0030313">
    <property type="term" value="C:cell envelope"/>
    <property type="evidence" value="ECO:0007669"/>
    <property type="project" value="UniProtKB-SubCell"/>
</dbReference>
<accession>A0A1C0YJY8</accession>
<name>A0A1C0YJY8_9BACL</name>
<evidence type="ECO:0000256" key="1">
    <source>
        <dbReference type="ARBA" id="ARBA00004196"/>
    </source>
</evidence>
<dbReference type="CDD" id="cd06920">
    <property type="entry name" value="NEAT"/>
    <property type="match status" value="1"/>
</dbReference>
<organism evidence="6 7">
    <name type="scientific">Caryophanon tenue</name>
    <dbReference type="NCBI Taxonomy" id="33978"/>
    <lineage>
        <taxon>Bacteria</taxon>
        <taxon>Bacillati</taxon>
        <taxon>Bacillota</taxon>
        <taxon>Bacilli</taxon>
        <taxon>Bacillales</taxon>
        <taxon>Caryophanaceae</taxon>
        <taxon>Caryophanon</taxon>
    </lineage>
</organism>
<evidence type="ECO:0000259" key="4">
    <source>
        <dbReference type="PROSITE" id="PS50978"/>
    </source>
</evidence>
<feature type="domain" description="SLH" evidence="5">
    <location>
        <begin position="272"/>
        <end position="331"/>
    </location>
</feature>
<dbReference type="EMBL" id="MASJ01000003">
    <property type="protein sequence ID" value="OCS87488.1"/>
    <property type="molecule type" value="Genomic_DNA"/>
</dbReference>
<evidence type="ECO:0000256" key="3">
    <source>
        <dbReference type="SAM" id="SignalP"/>
    </source>
</evidence>
<dbReference type="InterPro" id="IPR001119">
    <property type="entry name" value="SLH_dom"/>
</dbReference>
<evidence type="ECO:0000313" key="6">
    <source>
        <dbReference type="EMBL" id="OCS87488.1"/>
    </source>
</evidence>
<feature type="domain" description="NEAT" evidence="4">
    <location>
        <begin position="29"/>
        <end position="149"/>
    </location>
</feature>
<feature type="chain" id="PRO_5038771837" description="S-layer protein" evidence="3">
    <location>
        <begin position="25"/>
        <end position="331"/>
    </location>
</feature>
<dbReference type="PROSITE" id="PS50978">
    <property type="entry name" value="NEAT"/>
    <property type="match status" value="1"/>
</dbReference>
<dbReference type="OrthoDB" id="2930890at2"/>
<proteinExistence type="predicted"/>